<accession>A0A6P3VEM2</accession>
<dbReference type="CDD" id="cd03590">
    <property type="entry name" value="CLECT_DC-SIGN_like"/>
    <property type="match status" value="1"/>
</dbReference>
<dbReference type="PROSITE" id="PS00615">
    <property type="entry name" value="C_TYPE_LECTIN_1"/>
    <property type="match status" value="1"/>
</dbReference>
<evidence type="ECO:0000313" key="6">
    <source>
        <dbReference type="Proteomes" id="UP000515203"/>
    </source>
</evidence>
<name>A0A6P3VEM2_OCTDE</name>
<feature type="domain" description="C-type lectin" evidence="5">
    <location>
        <begin position="115"/>
        <end position="226"/>
    </location>
</feature>
<proteinExistence type="predicted"/>
<dbReference type="PANTHER" id="PTHR46746">
    <property type="entry name" value="KILLER CELL LECTIN-LIKE RECEPTOR SUBFAMILY F MEMBER 2"/>
    <property type="match status" value="1"/>
</dbReference>
<feature type="transmembrane region" description="Helical" evidence="4">
    <location>
        <begin position="48"/>
        <end position="69"/>
    </location>
</feature>
<dbReference type="SUPFAM" id="SSF56436">
    <property type="entry name" value="C-type lectin-like"/>
    <property type="match status" value="1"/>
</dbReference>
<keyword evidence="2" id="KW-1015">Disulfide bond</keyword>
<dbReference type="AlphaFoldDB" id="A0A6P3VEM2"/>
<evidence type="ECO:0000259" key="5">
    <source>
        <dbReference type="PROSITE" id="PS50041"/>
    </source>
</evidence>
<evidence type="ECO:0000256" key="3">
    <source>
        <dbReference type="SAM" id="MobiDB-lite"/>
    </source>
</evidence>
<organism evidence="6 7">
    <name type="scientific">Octodon degus</name>
    <name type="common">Degu</name>
    <name type="synonym">Sciurus degus</name>
    <dbReference type="NCBI Taxonomy" id="10160"/>
    <lineage>
        <taxon>Eukaryota</taxon>
        <taxon>Metazoa</taxon>
        <taxon>Chordata</taxon>
        <taxon>Craniata</taxon>
        <taxon>Vertebrata</taxon>
        <taxon>Euteleostomi</taxon>
        <taxon>Mammalia</taxon>
        <taxon>Eutheria</taxon>
        <taxon>Euarchontoglires</taxon>
        <taxon>Glires</taxon>
        <taxon>Rodentia</taxon>
        <taxon>Hystricomorpha</taxon>
        <taxon>Octodontidae</taxon>
        <taxon>Octodon</taxon>
    </lineage>
</organism>
<sequence length="235" mass="26705">MTVPEKAQDPGPLDQEELVGGRPTYGMNRYRLASVFSRLAGCHLHDSISLVLKLLLFMLFAGILVAILAKVSNIPSRQDYEQAQLQQKQTYLELAQLKDRMNNLCRPCSWDWTFFQGKCYFFSKSQRNWHDSVTACEEEGAQLVIVESAEEQSFLQQTSKSKGSAWMGLSDLNKEGTWHWVDGSSLSSSYWNKGEPNNIGEEDCVEFKGDGWNDGRCENKNFWVCKKSAMACSHH</sequence>
<dbReference type="SMART" id="SM00034">
    <property type="entry name" value="CLECT"/>
    <property type="match status" value="1"/>
</dbReference>
<reference evidence="7" key="1">
    <citation type="submission" date="2025-08" db="UniProtKB">
        <authorList>
            <consortium name="RefSeq"/>
        </authorList>
    </citation>
    <scope>IDENTIFICATION</scope>
</reference>
<dbReference type="InterPro" id="IPR016187">
    <property type="entry name" value="CTDL_fold"/>
</dbReference>
<evidence type="ECO:0000256" key="1">
    <source>
        <dbReference type="ARBA" id="ARBA00022734"/>
    </source>
</evidence>
<feature type="region of interest" description="Disordered" evidence="3">
    <location>
        <begin position="1"/>
        <end position="20"/>
    </location>
</feature>
<evidence type="ECO:0000313" key="7">
    <source>
        <dbReference type="RefSeq" id="XP_012373225.1"/>
    </source>
</evidence>
<dbReference type="RefSeq" id="XP_012373225.1">
    <property type="nucleotide sequence ID" value="XM_012517771.2"/>
</dbReference>
<keyword evidence="4" id="KW-0472">Membrane</keyword>
<evidence type="ECO:0000256" key="4">
    <source>
        <dbReference type="SAM" id="Phobius"/>
    </source>
</evidence>
<dbReference type="PROSITE" id="PS50041">
    <property type="entry name" value="C_TYPE_LECTIN_2"/>
    <property type="match status" value="1"/>
</dbReference>
<dbReference type="GO" id="GO:0030246">
    <property type="term" value="F:carbohydrate binding"/>
    <property type="evidence" value="ECO:0007669"/>
    <property type="project" value="UniProtKB-KW"/>
</dbReference>
<evidence type="ECO:0000256" key="2">
    <source>
        <dbReference type="ARBA" id="ARBA00023157"/>
    </source>
</evidence>
<protein>
    <submittedName>
        <fullName evidence="7">CD209 antigen-like protein C</fullName>
    </submittedName>
</protein>
<dbReference type="Proteomes" id="UP000515203">
    <property type="component" value="Unplaced"/>
</dbReference>
<dbReference type="InterPro" id="IPR016186">
    <property type="entry name" value="C-type_lectin-like/link_sf"/>
</dbReference>
<dbReference type="InterPro" id="IPR018378">
    <property type="entry name" value="C-type_lectin_CS"/>
</dbReference>
<dbReference type="InParanoid" id="A0A6P3VEM2"/>
<dbReference type="PANTHER" id="PTHR46746:SF9">
    <property type="entry name" value="CD209 ANTIGEN-LIKE PROTEIN C-LIKE"/>
    <property type="match status" value="1"/>
</dbReference>
<dbReference type="InterPro" id="IPR051379">
    <property type="entry name" value="C-type_Lectin_Receptor_IMM"/>
</dbReference>
<gene>
    <name evidence="7" type="primary">LOC101573168</name>
</gene>
<keyword evidence="6" id="KW-1185">Reference proteome</keyword>
<dbReference type="InterPro" id="IPR001304">
    <property type="entry name" value="C-type_lectin-like"/>
</dbReference>
<dbReference type="GeneID" id="101573168"/>
<keyword evidence="4" id="KW-1133">Transmembrane helix</keyword>
<dbReference type="Gene3D" id="3.10.100.10">
    <property type="entry name" value="Mannose-Binding Protein A, subunit A"/>
    <property type="match status" value="1"/>
</dbReference>
<dbReference type="Pfam" id="PF00059">
    <property type="entry name" value="Lectin_C"/>
    <property type="match status" value="1"/>
</dbReference>
<keyword evidence="1" id="KW-0430">Lectin</keyword>
<keyword evidence="4" id="KW-0812">Transmembrane</keyword>
<dbReference type="InterPro" id="IPR033989">
    <property type="entry name" value="CD209-like_CTLD"/>
</dbReference>
<dbReference type="OrthoDB" id="8950604at2759"/>